<dbReference type="InterPro" id="IPR017850">
    <property type="entry name" value="Alkaline_phosphatase_core_sf"/>
</dbReference>
<dbReference type="EMBL" id="UINC01046885">
    <property type="protein sequence ID" value="SVB55460.1"/>
    <property type="molecule type" value="Genomic_DNA"/>
</dbReference>
<sequence>MKLDYQFSGVFSGSGPFTVWDDEGRNTDWSGRKNGQPFFGLINFAVTHESGVFPPLGNWPNDLGHFISQVFRFLSGITPGAQPVRPEEIILEPYYPDTETVRTDIARHYNNIHEMDRQVGEILAQLETDGLLDSTIIIWTTDHGDGLPRAKRDLYDSGIRVPMIVRWPDDQRGGTTITRLVSFIDLAPTILRLAGVEIPKHMQGSDFLEGHPRDFVYASRDRIDAFYDRRRAVRDHRFKYIRNWYPEKPTGHWLAYRDNIPMVRELWQLFEANQLNEAQRKWFEATGEEQLFDLVDDPHELDNLAGDPDFEQVRQRMQSQLAQRLREIGDASNTLENDMVAEINPGGIVPTTASPVFNPTEGVLEVETPGASIGYRLNDGPWLLYSGPVRVESDDRLTTKAVRYGWQESEVKEYSIP</sequence>
<organism evidence="2">
    <name type="scientific">marine metagenome</name>
    <dbReference type="NCBI Taxonomy" id="408172"/>
    <lineage>
        <taxon>unclassified sequences</taxon>
        <taxon>metagenomes</taxon>
        <taxon>ecological metagenomes</taxon>
    </lineage>
</organism>
<dbReference type="PANTHER" id="PTHR43751">
    <property type="entry name" value="SULFATASE"/>
    <property type="match status" value="1"/>
</dbReference>
<dbReference type="PANTHER" id="PTHR43751:SF1">
    <property type="entry name" value="SULFATASE ATSG-RELATED"/>
    <property type="match status" value="1"/>
</dbReference>
<evidence type="ECO:0000313" key="2">
    <source>
        <dbReference type="EMBL" id="SVB55460.1"/>
    </source>
</evidence>
<dbReference type="SUPFAM" id="SSF53649">
    <property type="entry name" value="Alkaline phosphatase-like"/>
    <property type="match status" value="1"/>
</dbReference>
<name>A0A382EXK4_9ZZZZ</name>
<dbReference type="InterPro" id="IPR000917">
    <property type="entry name" value="Sulfatase_N"/>
</dbReference>
<dbReference type="AlphaFoldDB" id="A0A382EXK4"/>
<dbReference type="InterPro" id="IPR052701">
    <property type="entry name" value="GAG_Ulvan_Degrading_Sulfatases"/>
</dbReference>
<dbReference type="Pfam" id="PF00884">
    <property type="entry name" value="Sulfatase"/>
    <property type="match status" value="1"/>
</dbReference>
<reference evidence="2" key="1">
    <citation type="submission" date="2018-05" db="EMBL/GenBank/DDBJ databases">
        <authorList>
            <person name="Lanie J.A."/>
            <person name="Ng W.-L."/>
            <person name="Kazmierczak K.M."/>
            <person name="Andrzejewski T.M."/>
            <person name="Davidsen T.M."/>
            <person name="Wayne K.J."/>
            <person name="Tettelin H."/>
            <person name="Glass J.I."/>
            <person name="Rusch D."/>
            <person name="Podicherti R."/>
            <person name="Tsui H.-C.T."/>
            <person name="Winkler M.E."/>
        </authorList>
    </citation>
    <scope>NUCLEOTIDE SEQUENCE</scope>
</reference>
<gene>
    <name evidence="2" type="ORF">METZ01_LOCUS208314</name>
</gene>
<protein>
    <recommendedName>
        <fullName evidence="1">Sulfatase N-terminal domain-containing protein</fullName>
    </recommendedName>
</protein>
<dbReference type="Gene3D" id="3.40.720.10">
    <property type="entry name" value="Alkaline Phosphatase, subunit A"/>
    <property type="match status" value="1"/>
</dbReference>
<proteinExistence type="predicted"/>
<accession>A0A382EXK4</accession>
<feature type="domain" description="Sulfatase N-terminal" evidence="1">
    <location>
        <begin position="96"/>
        <end position="196"/>
    </location>
</feature>
<evidence type="ECO:0000259" key="1">
    <source>
        <dbReference type="Pfam" id="PF00884"/>
    </source>
</evidence>